<sequence>MSPIYSTERLIVRPLTSADIPVLSNTLQDPIAMAAYAHAFSDQEVTDWLNNNLRRYQEDGYGLWALICKTDGQFIGQCGLTNQNFNGQSVVEIGYLLQRDYWHQGYAIEAAQGAKQYAFDTLHVPEVWSIIRDNNFASMNVAIRNGMLVRGVTIKHYYGIDMPHYGFSVKREVI</sequence>
<dbReference type="GO" id="GO:0016747">
    <property type="term" value="F:acyltransferase activity, transferring groups other than amino-acyl groups"/>
    <property type="evidence" value="ECO:0007669"/>
    <property type="project" value="InterPro"/>
</dbReference>
<dbReference type="SUPFAM" id="SSF55729">
    <property type="entry name" value="Acyl-CoA N-acyltransferases (Nat)"/>
    <property type="match status" value="1"/>
</dbReference>
<protein>
    <recommendedName>
        <fullName evidence="1">N-acetyltransferase domain-containing protein</fullName>
    </recommendedName>
</protein>
<dbReference type="OrthoDB" id="9798081at2"/>
<name>A0A0R2ESG4_9LACO</name>
<feature type="domain" description="N-acetyltransferase" evidence="1">
    <location>
        <begin position="10"/>
        <end position="172"/>
    </location>
</feature>
<reference evidence="2 3" key="1">
    <citation type="journal article" date="2015" name="Genome Announc.">
        <title>Expanding the biotechnology potential of lactobacilli through comparative genomics of 213 strains and associated genera.</title>
        <authorList>
            <person name="Sun Z."/>
            <person name="Harris H.M."/>
            <person name="McCann A."/>
            <person name="Guo C."/>
            <person name="Argimon S."/>
            <person name="Zhang W."/>
            <person name="Yang X."/>
            <person name="Jeffery I.B."/>
            <person name="Cooney J.C."/>
            <person name="Kagawa T.F."/>
            <person name="Liu W."/>
            <person name="Song Y."/>
            <person name="Salvetti E."/>
            <person name="Wrobel A."/>
            <person name="Rasinkangas P."/>
            <person name="Parkhill J."/>
            <person name="Rea M.C."/>
            <person name="O'Sullivan O."/>
            <person name="Ritari J."/>
            <person name="Douillard F.P."/>
            <person name="Paul Ross R."/>
            <person name="Yang R."/>
            <person name="Briner A.E."/>
            <person name="Felis G.E."/>
            <person name="de Vos W.M."/>
            <person name="Barrangou R."/>
            <person name="Klaenhammer T.R."/>
            <person name="Caufield P.W."/>
            <person name="Cui Y."/>
            <person name="Zhang H."/>
            <person name="O'Toole P.W."/>
        </authorList>
    </citation>
    <scope>NUCLEOTIDE SEQUENCE [LARGE SCALE GENOMIC DNA]</scope>
    <source>
        <strain evidence="2 3">DSM 23365</strain>
    </source>
</reference>
<dbReference type="PROSITE" id="PS51186">
    <property type="entry name" value="GNAT"/>
    <property type="match status" value="1"/>
</dbReference>
<dbReference type="STRING" id="1423804.FD14_GL001714"/>
<dbReference type="PANTHER" id="PTHR43792:SF1">
    <property type="entry name" value="N-ACETYLTRANSFERASE DOMAIN-CONTAINING PROTEIN"/>
    <property type="match status" value="1"/>
</dbReference>
<evidence type="ECO:0000259" key="1">
    <source>
        <dbReference type="PROSITE" id="PS51186"/>
    </source>
</evidence>
<dbReference type="InterPro" id="IPR016181">
    <property type="entry name" value="Acyl_CoA_acyltransferase"/>
</dbReference>
<dbReference type="InterPro" id="IPR000182">
    <property type="entry name" value="GNAT_dom"/>
</dbReference>
<dbReference type="EMBL" id="AYZM01000138">
    <property type="protein sequence ID" value="KRN19304.1"/>
    <property type="molecule type" value="Genomic_DNA"/>
</dbReference>
<dbReference type="Gene3D" id="3.40.630.30">
    <property type="match status" value="1"/>
</dbReference>
<gene>
    <name evidence="2" type="ORF">FD14_GL001714</name>
</gene>
<dbReference type="AlphaFoldDB" id="A0A0R2ESG4"/>
<dbReference type="InterPro" id="IPR051531">
    <property type="entry name" value="N-acetyltransferase"/>
</dbReference>
<evidence type="ECO:0000313" key="2">
    <source>
        <dbReference type="EMBL" id="KRN19304.1"/>
    </source>
</evidence>
<dbReference type="PANTHER" id="PTHR43792">
    <property type="entry name" value="GNAT FAMILY, PUTATIVE (AFU_ORTHOLOGUE AFUA_3G00765)-RELATED-RELATED"/>
    <property type="match status" value="1"/>
</dbReference>
<proteinExistence type="predicted"/>
<accession>A0A0R2ESG4</accession>
<dbReference type="PATRIC" id="fig|1423804.4.peg.1855"/>
<dbReference type="Pfam" id="PF13302">
    <property type="entry name" value="Acetyltransf_3"/>
    <property type="match status" value="1"/>
</dbReference>
<organism evidence="2 3">
    <name type="scientific">Secundilactobacillus similis DSM 23365 = JCM 2765</name>
    <dbReference type="NCBI Taxonomy" id="1423804"/>
    <lineage>
        <taxon>Bacteria</taxon>
        <taxon>Bacillati</taxon>
        <taxon>Bacillota</taxon>
        <taxon>Bacilli</taxon>
        <taxon>Lactobacillales</taxon>
        <taxon>Lactobacillaceae</taxon>
        <taxon>Secundilactobacillus</taxon>
    </lineage>
</organism>
<dbReference type="Proteomes" id="UP000051442">
    <property type="component" value="Unassembled WGS sequence"/>
</dbReference>
<dbReference type="RefSeq" id="WP_054734940.1">
    <property type="nucleotide sequence ID" value="NZ_AYZM01000138.1"/>
</dbReference>
<evidence type="ECO:0000313" key="3">
    <source>
        <dbReference type="Proteomes" id="UP000051442"/>
    </source>
</evidence>
<comment type="caution">
    <text evidence="2">The sequence shown here is derived from an EMBL/GenBank/DDBJ whole genome shotgun (WGS) entry which is preliminary data.</text>
</comment>
<keyword evidence="3" id="KW-1185">Reference proteome</keyword>